<dbReference type="Proteomes" id="UP000011669">
    <property type="component" value="Unassembled WGS sequence"/>
</dbReference>
<dbReference type="GO" id="GO:0005886">
    <property type="term" value="C:plasma membrane"/>
    <property type="evidence" value="ECO:0007669"/>
    <property type="project" value="UniProtKB-SubCell"/>
</dbReference>
<feature type="transmembrane region" description="Helical" evidence="6">
    <location>
        <begin position="366"/>
        <end position="385"/>
    </location>
</feature>
<feature type="transmembrane region" description="Helical" evidence="6">
    <location>
        <begin position="334"/>
        <end position="354"/>
    </location>
</feature>
<evidence type="ECO:0000256" key="1">
    <source>
        <dbReference type="ARBA" id="ARBA00004651"/>
    </source>
</evidence>
<evidence type="ECO:0000256" key="5">
    <source>
        <dbReference type="ARBA" id="ARBA00023136"/>
    </source>
</evidence>
<keyword evidence="4 6" id="KW-1133">Transmembrane helix</keyword>
<evidence type="ECO:0000256" key="3">
    <source>
        <dbReference type="ARBA" id="ARBA00022692"/>
    </source>
</evidence>
<keyword evidence="3 6" id="KW-0812">Transmembrane</keyword>
<proteinExistence type="predicted"/>
<evidence type="ECO:0000313" key="7">
    <source>
        <dbReference type="EMBL" id="EMA47331.1"/>
    </source>
</evidence>
<organism evidence="7 8">
    <name type="scientific">Halococcus saccharolyticus DSM 5350</name>
    <dbReference type="NCBI Taxonomy" id="1227455"/>
    <lineage>
        <taxon>Archaea</taxon>
        <taxon>Methanobacteriati</taxon>
        <taxon>Methanobacteriota</taxon>
        <taxon>Stenosarchaea group</taxon>
        <taxon>Halobacteria</taxon>
        <taxon>Halobacteriales</taxon>
        <taxon>Halococcaceae</taxon>
        <taxon>Halococcus</taxon>
    </lineage>
</organism>
<feature type="transmembrane region" description="Helical" evidence="6">
    <location>
        <begin position="91"/>
        <end position="111"/>
    </location>
</feature>
<dbReference type="PANTHER" id="PTHR30250">
    <property type="entry name" value="PST FAMILY PREDICTED COLANIC ACID TRANSPORTER"/>
    <property type="match status" value="1"/>
</dbReference>
<feature type="transmembrane region" description="Helical" evidence="6">
    <location>
        <begin position="218"/>
        <end position="238"/>
    </location>
</feature>
<dbReference type="InterPro" id="IPR002797">
    <property type="entry name" value="Polysacc_synth"/>
</dbReference>
<comment type="subcellular location">
    <subcellularLocation>
        <location evidence="1">Cell membrane</location>
        <topology evidence="1">Multi-pass membrane protein</topology>
    </subcellularLocation>
</comment>
<feature type="transmembrane region" description="Helical" evidence="6">
    <location>
        <begin position="53"/>
        <end position="71"/>
    </location>
</feature>
<keyword evidence="2" id="KW-1003">Cell membrane</keyword>
<dbReference type="EMBL" id="AOMD01000007">
    <property type="protein sequence ID" value="EMA47331.1"/>
    <property type="molecule type" value="Genomic_DNA"/>
</dbReference>
<dbReference type="PANTHER" id="PTHR30250:SF31">
    <property type="entry name" value="INNER MEMBRANE PROTEIN YGHQ"/>
    <property type="match status" value="1"/>
</dbReference>
<keyword evidence="5 6" id="KW-0472">Membrane</keyword>
<keyword evidence="8" id="KW-1185">Reference proteome</keyword>
<reference evidence="7 8" key="1">
    <citation type="journal article" date="2014" name="PLoS Genet.">
        <title>Phylogenetically driven sequencing of extremely halophilic archaea reveals strategies for static and dynamic osmo-response.</title>
        <authorList>
            <person name="Becker E.A."/>
            <person name="Seitzer P.M."/>
            <person name="Tritt A."/>
            <person name="Larsen D."/>
            <person name="Krusor M."/>
            <person name="Yao A.I."/>
            <person name="Wu D."/>
            <person name="Madern D."/>
            <person name="Eisen J.A."/>
            <person name="Darling A.E."/>
            <person name="Facciotti M.T."/>
        </authorList>
    </citation>
    <scope>NUCLEOTIDE SEQUENCE [LARGE SCALE GENOMIC DNA]</scope>
    <source>
        <strain evidence="7 8">DSM 5350</strain>
    </source>
</reference>
<dbReference type="InterPro" id="IPR050833">
    <property type="entry name" value="Poly_Biosynth_Transport"/>
</dbReference>
<dbReference type="OrthoDB" id="19148at2157"/>
<feature type="transmembrane region" description="Helical" evidence="6">
    <location>
        <begin position="425"/>
        <end position="445"/>
    </location>
</feature>
<dbReference type="Pfam" id="PF01943">
    <property type="entry name" value="Polysacc_synt"/>
    <property type="match status" value="1"/>
</dbReference>
<gene>
    <name evidence="7" type="ORF">C449_01960</name>
</gene>
<evidence type="ECO:0000256" key="2">
    <source>
        <dbReference type="ARBA" id="ARBA00022475"/>
    </source>
</evidence>
<comment type="caution">
    <text evidence="7">The sequence shown here is derived from an EMBL/GenBank/DDBJ whole genome shotgun (WGS) entry which is preliminary data.</text>
</comment>
<sequence>MKQSREGKLEDIFQKFTQDFGLYSVAQIVPSLLGVVALMLFTRVFPPVAYGRYALAMTFVGLLSTLGFGWIQQSISRFEPQLDDSELVENVLSVFLVAGLVVVIGTVAGYLLFDQFLGDYQEFYFAAAALVLGQGTFRTLNVLFRIRLQSNSFTKYKLLLGVMKLVFAVVLAVFVLDSIVGWMWGHALTLFLISILMARESGVLKFSPHMQSELLTRFARYGFPMIGWLLGMTLLQFADRVLIEFFRGTSSLGVYAPNYSLVQRGLFLALTPIGQAAQPLMMNTWDGENTGKIRDLMTDFTRYFFIIGIPATIFAAVMSWPLSTLLLAEQYQEGYLVIVIVAPGMFLWNAALLGHTGFEIKERTEVMVLGVSGAVILNLVLNVLLIKTYGYLGAAVATSISFASYAIFAYIASRWSIRWQLPTRTIRNTIVGGIAMAAPSVMLYISDTYTLVRAFTTAGLGIVLYVSVLYVLNEFRTEEVSTIIEQIWEQ</sequence>
<dbReference type="RefSeq" id="WP_006076198.1">
    <property type="nucleotide sequence ID" value="NZ_AOMD01000007.1"/>
</dbReference>
<feature type="transmembrane region" description="Helical" evidence="6">
    <location>
        <begin position="20"/>
        <end position="41"/>
    </location>
</feature>
<feature type="transmembrane region" description="Helical" evidence="6">
    <location>
        <begin position="303"/>
        <end position="322"/>
    </location>
</feature>
<name>M0MNT9_9EURY</name>
<dbReference type="PATRIC" id="fig|1227455.4.peg.404"/>
<evidence type="ECO:0000256" key="6">
    <source>
        <dbReference type="SAM" id="Phobius"/>
    </source>
</evidence>
<feature type="transmembrane region" description="Helical" evidence="6">
    <location>
        <begin position="451"/>
        <end position="472"/>
    </location>
</feature>
<accession>M0MNT9</accession>
<dbReference type="STRING" id="1227455.C449_01960"/>
<feature type="transmembrane region" description="Helical" evidence="6">
    <location>
        <begin position="123"/>
        <end position="144"/>
    </location>
</feature>
<feature type="transmembrane region" description="Helical" evidence="6">
    <location>
        <begin position="156"/>
        <end position="176"/>
    </location>
</feature>
<feature type="transmembrane region" description="Helical" evidence="6">
    <location>
        <begin position="391"/>
        <end position="413"/>
    </location>
</feature>
<protein>
    <submittedName>
        <fullName evidence="7">Polysaccharide biosynthesis protein</fullName>
    </submittedName>
</protein>
<dbReference type="AlphaFoldDB" id="M0MNT9"/>
<evidence type="ECO:0000313" key="8">
    <source>
        <dbReference type="Proteomes" id="UP000011669"/>
    </source>
</evidence>
<evidence type="ECO:0000256" key="4">
    <source>
        <dbReference type="ARBA" id="ARBA00022989"/>
    </source>
</evidence>
<dbReference type="InParanoid" id="M0MNT9"/>